<feature type="transmembrane region" description="Helical" evidence="2">
    <location>
        <begin position="134"/>
        <end position="160"/>
    </location>
</feature>
<gene>
    <name evidence="4" type="ORF">GPECTOR_34g682</name>
</gene>
<comment type="similarity">
    <text evidence="1 2">Belongs to the multi antimicrobial extrusion (MATE) (TC 2.A.66.1) family.</text>
</comment>
<dbReference type="AlphaFoldDB" id="A0A150GCM9"/>
<feature type="transmembrane region" description="Helical" evidence="2">
    <location>
        <begin position="172"/>
        <end position="192"/>
    </location>
</feature>
<dbReference type="PANTHER" id="PTHR11206">
    <property type="entry name" value="MULTIDRUG RESISTANCE PROTEIN"/>
    <property type="match status" value="1"/>
</dbReference>
<dbReference type="STRING" id="33097.A0A150GCM9"/>
<dbReference type="EMBL" id="LSYV01000035">
    <property type="protein sequence ID" value="KXZ47523.1"/>
    <property type="molecule type" value="Genomic_DNA"/>
</dbReference>
<feature type="transmembrane region" description="Helical" evidence="2">
    <location>
        <begin position="213"/>
        <end position="233"/>
    </location>
</feature>
<dbReference type="Proteomes" id="UP000075714">
    <property type="component" value="Unassembled WGS sequence"/>
</dbReference>
<organism evidence="4 5">
    <name type="scientific">Gonium pectorale</name>
    <name type="common">Green alga</name>
    <dbReference type="NCBI Taxonomy" id="33097"/>
    <lineage>
        <taxon>Eukaryota</taxon>
        <taxon>Viridiplantae</taxon>
        <taxon>Chlorophyta</taxon>
        <taxon>core chlorophytes</taxon>
        <taxon>Chlorophyceae</taxon>
        <taxon>CS clade</taxon>
        <taxon>Chlamydomonadales</taxon>
        <taxon>Volvocaceae</taxon>
        <taxon>Gonium</taxon>
    </lineage>
</organism>
<evidence type="ECO:0000256" key="1">
    <source>
        <dbReference type="ARBA" id="ARBA00010199"/>
    </source>
</evidence>
<dbReference type="Pfam" id="PF01554">
    <property type="entry name" value="MatE"/>
    <property type="match status" value="2"/>
</dbReference>
<dbReference type="GO" id="GO:0042910">
    <property type="term" value="F:xenobiotic transmembrane transporter activity"/>
    <property type="evidence" value="ECO:0007669"/>
    <property type="project" value="InterPro"/>
</dbReference>
<comment type="caution">
    <text evidence="4">The sequence shown here is derived from an EMBL/GenBank/DDBJ whole genome shotgun (WGS) entry which is preliminary data.</text>
</comment>
<proteinExistence type="inferred from homology"/>
<feature type="region of interest" description="Disordered" evidence="3">
    <location>
        <begin position="662"/>
        <end position="685"/>
    </location>
</feature>
<keyword evidence="2" id="KW-1133">Transmembrane helix</keyword>
<keyword evidence="2" id="KW-0472">Membrane</keyword>
<reference evidence="5" key="1">
    <citation type="journal article" date="2016" name="Nat. Commun.">
        <title>The Gonium pectorale genome demonstrates co-option of cell cycle regulation during the evolution of multicellularity.</title>
        <authorList>
            <person name="Hanschen E.R."/>
            <person name="Marriage T.N."/>
            <person name="Ferris P.J."/>
            <person name="Hamaji T."/>
            <person name="Toyoda A."/>
            <person name="Fujiyama A."/>
            <person name="Neme R."/>
            <person name="Noguchi H."/>
            <person name="Minakuchi Y."/>
            <person name="Suzuki M."/>
            <person name="Kawai-Toyooka H."/>
            <person name="Smith D.R."/>
            <person name="Sparks H."/>
            <person name="Anderson J."/>
            <person name="Bakaric R."/>
            <person name="Luria V."/>
            <person name="Karger A."/>
            <person name="Kirschner M.W."/>
            <person name="Durand P.M."/>
            <person name="Michod R.E."/>
            <person name="Nozaki H."/>
            <person name="Olson B.J."/>
        </authorList>
    </citation>
    <scope>NUCLEOTIDE SEQUENCE [LARGE SCALE GENOMIC DNA]</scope>
    <source>
        <strain evidence="5">NIES-2863</strain>
    </source>
</reference>
<feature type="compositionally biased region" description="Low complexity" evidence="3">
    <location>
        <begin position="512"/>
        <end position="525"/>
    </location>
</feature>
<comment type="caution">
    <text evidence="2">Lacks conserved residue(s) required for the propagation of feature annotation.</text>
</comment>
<evidence type="ECO:0000256" key="2">
    <source>
        <dbReference type="RuleBase" id="RU004914"/>
    </source>
</evidence>
<evidence type="ECO:0000256" key="3">
    <source>
        <dbReference type="SAM" id="MobiDB-lite"/>
    </source>
</evidence>
<feature type="region of interest" description="Disordered" evidence="3">
    <location>
        <begin position="552"/>
        <end position="576"/>
    </location>
</feature>
<evidence type="ECO:0000313" key="4">
    <source>
        <dbReference type="EMBL" id="KXZ47523.1"/>
    </source>
</evidence>
<feature type="transmembrane region" description="Helical" evidence="2">
    <location>
        <begin position="373"/>
        <end position="398"/>
    </location>
</feature>
<keyword evidence="2" id="KW-0812">Transmembrane</keyword>
<dbReference type="InterPro" id="IPR002528">
    <property type="entry name" value="MATE_fam"/>
</dbReference>
<protein>
    <recommendedName>
        <fullName evidence="2">Protein DETOXIFICATION</fullName>
    </recommendedName>
    <alternativeName>
        <fullName evidence="2">Multidrug and toxic compound extrusion protein</fullName>
    </alternativeName>
</protein>
<feature type="transmembrane region" description="Helical" evidence="2">
    <location>
        <begin position="282"/>
        <end position="304"/>
    </location>
</feature>
<name>A0A150GCM9_GONPE</name>
<dbReference type="OrthoDB" id="2126698at2759"/>
<sequence>MQVLNLLFVARGGTAQLAAAALGNNVAVMLGRLVLLGLCGALDTLAAQAWGAGKESRLPLLLQRCVLFLWAHCGPLSAAMLLLPSGLTAIGGDAGLAVAVRRYLVALLPSMWLEAVSRPITRVLVARGTVTPQMLIAMAGLPLAVGTNYGLVVAAGWQYLGAAAAMSASAGYDVLMLLAYIAFTGQWGCVVGTPTRRALGGWKQFARLAYPAASMKCAESWAFTICTLAAALLPDPCTATAAVGVAYNVYGVAFIAFVACSTAACVTVGNRLGAGDARGAKFAAAASLLIVPLAAGGAAAALLLEPSREAIIDMFVARTPDGGGAGPVPEEDPLRTLLRRMLAIVAGLVALDGVQTLLSGVIQGCGRQRAGALVNFAAFYLVALPLALGLAFRVTLPASWGPALWGGRTVGLGLGPEGLYIGMGAGPLIQTLSYTYILLRTDWQRSAEAASSFAMAASTNSLAGVMRRLDPGALGLSSPQPLLRGGSAGGAGANGSVAAWLLPVIVERSEENSGSGTSSGANSSGPLGHAEVAGSGDALNALDNEAWSVDDAEDCMGGGRDAGRAGRARGSPASPAAAASASMLRMTVTAGAAATQPQDFAARSGGSIADATLPHVSLPPSRPTGLEGCCPLAATLDPDSGGDRTVPALALPVKAAPSLRPFKDGTAPCANGKSEAGSPRGAPPPVPSVLAAQGRSNWWFNFGWGWGRGGGSSVAGGTVAAAAVAEAYGPLQLPGVSEANGATAATAAAAALPVAFICRLHRQLDGNDTSSGGGGGGCGEVYCSCESLAAAPLPGSGDFYVFSASGASEGPDWLEVSTPSRQVGSPSTPASVCNGGGGGSMLSHQAESRIGSVPNRIGRVQPSNGRELPGARVVPVGGEDACVGGCGSEGSEATEYFDAQGTRSSGSFSSLSANTIG</sequence>
<feature type="transmembrane region" description="Helical" evidence="2">
    <location>
        <begin position="245"/>
        <end position="270"/>
    </location>
</feature>
<feature type="transmembrane region" description="Helical" evidence="2">
    <location>
        <begin position="341"/>
        <end position="361"/>
    </location>
</feature>
<dbReference type="GO" id="GO:0016020">
    <property type="term" value="C:membrane"/>
    <property type="evidence" value="ECO:0007669"/>
    <property type="project" value="InterPro"/>
</dbReference>
<keyword evidence="5" id="KW-1185">Reference proteome</keyword>
<evidence type="ECO:0000313" key="5">
    <source>
        <dbReference type="Proteomes" id="UP000075714"/>
    </source>
</evidence>
<accession>A0A150GCM9</accession>
<feature type="region of interest" description="Disordered" evidence="3">
    <location>
        <begin position="511"/>
        <end position="534"/>
    </location>
</feature>
<dbReference type="GO" id="GO:0015297">
    <property type="term" value="F:antiporter activity"/>
    <property type="evidence" value="ECO:0007669"/>
    <property type="project" value="InterPro"/>
</dbReference>